<dbReference type="CDD" id="cd17873">
    <property type="entry name" value="FlhF"/>
    <property type="match status" value="1"/>
</dbReference>
<feature type="region of interest" description="Disordered" evidence="14">
    <location>
        <begin position="180"/>
        <end position="209"/>
    </location>
</feature>
<dbReference type="GO" id="GO:0003924">
    <property type="term" value="F:GTPase activity"/>
    <property type="evidence" value="ECO:0007669"/>
    <property type="project" value="UniProtKB-UniRule"/>
</dbReference>
<dbReference type="GO" id="GO:0044781">
    <property type="term" value="P:bacterial-type flagellum organization"/>
    <property type="evidence" value="ECO:0007669"/>
    <property type="project" value="UniProtKB-UniRule"/>
</dbReference>
<feature type="region of interest" description="Disordered" evidence="14">
    <location>
        <begin position="135"/>
        <end position="168"/>
    </location>
</feature>
<evidence type="ECO:0000313" key="18">
    <source>
        <dbReference type="Proteomes" id="UP000238196"/>
    </source>
</evidence>
<gene>
    <name evidence="17" type="primary">flhF</name>
    <name evidence="17" type="ORF">C4K68_04895</name>
</gene>
<evidence type="ECO:0000256" key="7">
    <source>
        <dbReference type="ARBA" id="ARBA00022795"/>
    </source>
</evidence>
<protein>
    <recommendedName>
        <fullName evidence="3 13">Flagellar biosynthesis protein FlhF</fullName>
    </recommendedName>
</protein>
<dbReference type="Pfam" id="PF00448">
    <property type="entry name" value="SRP54"/>
    <property type="match status" value="1"/>
</dbReference>
<keyword evidence="11" id="KW-1006">Bacterial flagellum protein export</keyword>
<dbReference type="Gene3D" id="3.40.50.300">
    <property type="entry name" value="P-loop containing nucleotide triphosphate hydrolases"/>
    <property type="match status" value="1"/>
</dbReference>
<dbReference type="OrthoDB" id="9778554at2"/>
<dbReference type="PANTHER" id="PTHR43134">
    <property type="entry name" value="SIGNAL RECOGNITION PARTICLE RECEPTOR SUBUNIT ALPHA"/>
    <property type="match status" value="1"/>
</dbReference>
<keyword evidence="6" id="KW-0547">Nucleotide-binding</keyword>
<dbReference type="EMBL" id="PRLP01000015">
    <property type="protein sequence ID" value="PPC78396.1"/>
    <property type="molecule type" value="Genomic_DNA"/>
</dbReference>
<keyword evidence="8" id="KW-0653">Protein transport</keyword>
<dbReference type="NCBIfam" id="TIGR03499">
    <property type="entry name" value="FlhF"/>
    <property type="match status" value="1"/>
</dbReference>
<reference evidence="17 18" key="1">
    <citation type="submission" date="2018-02" db="EMBL/GenBank/DDBJ databases">
        <title>novel marine gammaproteobacteria from coastal saline agro ecosystem.</title>
        <authorList>
            <person name="Krishnan R."/>
            <person name="Ramesh Kumar N."/>
        </authorList>
    </citation>
    <scope>NUCLEOTIDE SEQUENCE [LARGE SCALE GENOMIC DNA]</scope>
    <source>
        <strain evidence="17 18">228</strain>
    </source>
</reference>
<organism evidence="17 18">
    <name type="scientific">Proteobacteria bacterium 228</name>
    <dbReference type="NCBI Taxonomy" id="2083153"/>
    <lineage>
        <taxon>Bacteria</taxon>
        <taxon>Pseudomonadati</taxon>
        <taxon>Pseudomonadota</taxon>
    </lineage>
</organism>
<dbReference type="InterPro" id="IPR047040">
    <property type="entry name" value="FlhF__GTPase_dom"/>
</dbReference>
<evidence type="ECO:0000256" key="2">
    <source>
        <dbReference type="ARBA" id="ARBA00008531"/>
    </source>
</evidence>
<evidence type="ECO:0000256" key="8">
    <source>
        <dbReference type="ARBA" id="ARBA00022927"/>
    </source>
</evidence>
<evidence type="ECO:0000256" key="14">
    <source>
        <dbReference type="SAM" id="MobiDB-lite"/>
    </source>
</evidence>
<evidence type="ECO:0000256" key="10">
    <source>
        <dbReference type="ARBA" id="ARBA00023136"/>
    </source>
</evidence>
<evidence type="ECO:0000256" key="3">
    <source>
        <dbReference type="ARBA" id="ARBA00014919"/>
    </source>
</evidence>
<dbReference type="Gene3D" id="1.20.120.1380">
    <property type="entry name" value="Flagellar FlhF biosynthesis protein, N domain"/>
    <property type="match status" value="1"/>
</dbReference>
<keyword evidence="17" id="KW-0282">Flagellum</keyword>
<keyword evidence="17" id="KW-0969">Cilium</keyword>
<dbReference type="GO" id="GO:0005886">
    <property type="term" value="C:plasma membrane"/>
    <property type="evidence" value="ECO:0007669"/>
    <property type="project" value="UniProtKB-SubCell"/>
</dbReference>
<keyword evidence="7" id="KW-1005">Bacterial flagellum biogenesis</keyword>
<feature type="domain" description="AAA+ ATPase" evidence="15">
    <location>
        <begin position="306"/>
        <end position="486"/>
    </location>
</feature>
<keyword evidence="9" id="KW-0342">GTP-binding</keyword>
<evidence type="ECO:0000256" key="5">
    <source>
        <dbReference type="ARBA" id="ARBA00022475"/>
    </source>
</evidence>
<evidence type="ECO:0000256" key="6">
    <source>
        <dbReference type="ARBA" id="ARBA00022741"/>
    </source>
</evidence>
<dbReference type="InterPro" id="IPR027417">
    <property type="entry name" value="P-loop_NTPase"/>
</dbReference>
<name>A0A2S5KVU3_9PROT</name>
<comment type="subcellular location">
    <subcellularLocation>
        <location evidence="1">Cell membrane</location>
        <topology evidence="1">Peripheral membrane protein</topology>
        <orientation evidence="1">Cytoplasmic side</orientation>
    </subcellularLocation>
</comment>
<evidence type="ECO:0000256" key="9">
    <source>
        <dbReference type="ARBA" id="ARBA00023134"/>
    </source>
</evidence>
<comment type="function">
    <text evidence="12">Necessary for flagellar biosynthesis. May be involved in translocation of the flagellum.</text>
</comment>
<evidence type="ECO:0000256" key="4">
    <source>
        <dbReference type="ARBA" id="ARBA00022448"/>
    </source>
</evidence>
<evidence type="ECO:0000313" key="17">
    <source>
        <dbReference type="EMBL" id="PPC78396.1"/>
    </source>
</evidence>
<keyword evidence="17" id="KW-0966">Cell projection</keyword>
<dbReference type="AlphaFoldDB" id="A0A2S5KVU3"/>
<dbReference type="InterPro" id="IPR020006">
    <property type="entry name" value="FlhF"/>
</dbReference>
<sequence length="521" mass="57378">MKIKRYFAPDMRQAMRLVRQEVGPDAVILSNKRVAGGVEIMVAIDYEPPVKSAPLPQTRAADPIKDERASTSPLSHGRTQPPKPAAGASSSPLSQRFQQVRDAQQGRIHEPIPTKSSPTPGLDKESVAELLRRLEQERQSRRSEHAVREYGSVAHEGQAPQSSSEYVDTFSQEVRPLKELTSARPVNPEQHVELELPNSHQGEARRQDDSRVINSMRGEIEQLKGMLEQQLKNTQQAATSTSFTERSKPLQIQIQTRLHKMGLSVPLSRQLIHALDSGLEPKQAWRQVLQRLAAAISTFDTDPVESGGMFALVGPTGSGKTTTIGKLATRYVLRHGSAGLALVTTDCYRVAAHEQLRVFGHILDVPVRVVDERHSLNETLRSLRDKNLVLVDTAGMSTQDVHRDKQLHQLSQVSIKLRKLLVLPCTSQVQVLRSAYQSYRPLGIDAGILTKLDEAVNLGEALSVIIEHALKIAYITDGQRVPDDLALAKSGQLVSRAVHAIDNLMPAAVSSEPARTYGRAG</sequence>
<dbReference type="FunFam" id="3.40.50.300:FF:000695">
    <property type="entry name" value="Flagellar biosynthesis regulator FlhF"/>
    <property type="match status" value="1"/>
</dbReference>
<evidence type="ECO:0000256" key="11">
    <source>
        <dbReference type="ARBA" id="ARBA00023225"/>
    </source>
</evidence>
<dbReference type="GO" id="GO:0005525">
    <property type="term" value="F:GTP binding"/>
    <property type="evidence" value="ECO:0007669"/>
    <property type="project" value="UniProtKB-UniRule"/>
</dbReference>
<feature type="compositionally biased region" description="Basic and acidic residues" evidence="14">
    <location>
        <begin position="135"/>
        <end position="148"/>
    </location>
</feature>
<dbReference type="SMART" id="SM00962">
    <property type="entry name" value="SRP54"/>
    <property type="match status" value="1"/>
</dbReference>
<evidence type="ECO:0000256" key="13">
    <source>
        <dbReference type="NCBIfam" id="TIGR03499"/>
    </source>
</evidence>
<comment type="similarity">
    <text evidence="2">Belongs to the GTP-binding SRP family.</text>
</comment>
<feature type="domain" description="SRP54-type proteins GTP-binding" evidence="16">
    <location>
        <begin position="307"/>
        <end position="499"/>
    </location>
</feature>
<dbReference type="InterPro" id="IPR003593">
    <property type="entry name" value="AAA+_ATPase"/>
</dbReference>
<feature type="compositionally biased region" description="Low complexity" evidence="14">
    <location>
        <begin position="85"/>
        <end position="94"/>
    </location>
</feature>
<evidence type="ECO:0000256" key="12">
    <source>
        <dbReference type="ARBA" id="ARBA00025337"/>
    </source>
</evidence>
<evidence type="ECO:0000256" key="1">
    <source>
        <dbReference type="ARBA" id="ARBA00004413"/>
    </source>
</evidence>
<dbReference type="SUPFAM" id="SSF52540">
    <property type="entry name" value="P-loop containing nucleoside triphosphate hydrolases"/>
    <property type="match status" value="1"/>
</dbReference>
<proteinExistence type="inferred from homology"/>
<keyword evidence="5" id="KW-1003">Cell membrane</keyword>
<dbReference type="InterPro" id="IPR000897">
    <property type="entry name" value="SRP54_GTPase_dom"/>
</dbReference>
<comment type="caution">
    <text evidence="17">The sequence shown here is derived from an EMBL/GenBank/DDBJ whole genome shotgun (WGS) entry which is preliminary data.</text>
</comment>
<evidence type="ECO:0000259" key="16">
    <source>
        <dbReference type="SMART" id="SM00962"/>
    </source>
</evidence>
<accession>A0A2S5KVU3</accession>
<dbReference type="GO" id="GO:0005047">
    <property type="term" value="F:signal recognition particle binding"/>
    <property type="evidence" value="ECO:0007669"/>
    <property type="project" value="TreeGrafter"/>
</dbReference>
<dbReference type="GO" id="GO:0006614">
    <property type="term" value="P:SRP-dependent cotranslational protein targeting to membrane"/>
    <property type="evidence" value="ECO:0007669"/>
    <property type="project" value="UniProtKB-UniRule"/>
</dbReference>
<dbReference type="SMART" id="SM00382">
    <property type="entry name" value="AAA"/>
    <property type="match status" value="1"/>
</dbReference>
<dbReference type="GO" id="GO:0015031">
    <property type="term" value="P:protein transport"/>
    <property type="evidence" value="ECO:0007669"/>
    <property type="project" value="UniProtKB-KW"/>
</dbReference>
<feature type="region of interest" description="Disordered" evidence="14">
    <location>
        <begin position="50"/>
        <end position="123"/>
    </location>
</feature>
<dbReference type="PANTHER" id="PTHR43134:SF3">
    <property type="entry name" value="FLAGELLAR BIOSYNTHESIS PROTEIN FLHF"/>
    <property type="match status" value="1"/>
</dbReference>
<keyword evidence="4" id="KW-0813">Transport</keyword>
<feature type="compositionally biased region" description="Polar residues" evidence="14">
    <location>
        <begin position="159"/>
        <end position="168"/>
    </location>
</feature>
<evidence type="ECO:0000259" key="15">
    <source>
        <dbReference type="SMART" id="SM00382"/>
    </source>
</evidence>
<dbReference type="Proteomes" id="UP000238196">
    <property type="component" value="Unassembled WGS sequence"/>
</dbReference>
<keyword evidence="10" id="KW-0472">Membrane</keyword>